<keyword evidence="1" id="KW-1133">Transmembrane helix</keyword>
<keyword evidence="1" id="KW-0472">Membrane</keyword>
<proteinExistence type="predicted"/>
<feature type="transmembrane region" description="Helical" evidence="1">
    <location>
        <begin position="64"/>
        <end position="82"/>
    </location>
</feature>
<dbReference type="AlphaFoldDB" id="A0A412RHU4"/>
<dbReference type="SUPFAM" id="SSF55874">
    <property type="entry name" value="ATPase domain of HSP90 chaperone/DNA topoisomerase II/histidine kinase"/>
    <property type="match status" value="1"/>
</dbReference>
<organism evidence="3 4">
    <name type="scientific">Agathobacter rectalis</name>
    <dbReference type="NCBI Taxonomy" id="39491"/>
    <lineage>
        <taxon>Bacteria</taxon>
        <taxon>Bacillati</taxon>
        <taxon>Bacillota</taxon>
        <taxon>Clostridia</taxon>
        <taxon>Lachnospirales</taxon>
        <taxon>Lachnospiraceae</taxon>
        <taxon>Agathobacter</taxon>
    </lineage>
</organism>
<evidence type="ECO:0000313" key="4">
    <source>
        <dbReference type="Proteomes" id="UP000283765"/>
    </source>
</evidence>
<dbReference type="InterPro" id="IPR032834">
    <property type="entry name" value="NatK-like_C"/>
</dbReference>
<reference evidence="3 4" key="1">
    <citation type="submission" date="2018-08" db="EMBL/GenBank/DDBJ databases">
        <title>A genome reference for cultivated species of the human gut microbiota.</title>
        <authorList>
            <person name="Zou Y."/>
            <person name="Xue W."/>
            <person name="Luo G."/>
        </authorList>
    </citation>
    <scope>NUCLEOTIDE SEQUENCE [LARGE SCALE GENOMIC DNA]</scope>
    <source>
        <strain evidence="3 4">AF17-27</strain>
    </source>
</reference>
<feature type="transmembrane region" description="Helical" evidence="1">
    <location>
        <begin position="129"/>
        <end position="150"/>
    </location>
</feature>
<keyword evidence="3" id="KW-0547">Nucleotide-binding</keyword>
<feature type="transmembrane region" description="Helical" evidence="1">
    <location>
        <begin position="162"/>
        <end position="179"/>
    </location>
</feature>
<sequence>MQTNYILWEYFINFLEVVLFYILMQSKLTLKKDCAHIQTKQFIYLLLRWLILCVLNMTDFSSMVILAISYAIEVGFALIFYDDAFLIRFFWGSMYTVICLVADYITLFIPQTFSHITSPDLLMGGALRMPFSLLYIALTAVLVFLLHCMSDRKIQLSVIQKISYFAICISGILIGHYIMVITLDAEKQFHDPDFTTKLVLVNLVFLILFLFLLLYIYQLGDSKAVNTALLEKQRLHELEEMEYKTLINTTEALREMKHDINIHLDVIQSLAANGKSDDLQTYINNYHHSLAQTHHLLSTGNTAIDCILSNKLDAAQKLDIQTEFSVLLPSNFSMDPLALSSLIGNMWNNALEACQRLQNTQPDTTPFIHFFIKPFQHMTLIHMENNYDSLIQQNGYFLSLKKDDSHGIGIKRMEDIVDEAGGIFQISTEDHIFTVHIMIPLKEAENEANNFNS</sequence>
<evidence type="ECO:0000313" key="3">
    <source>
        <dbReference type="EMBL" id="RGU21402.1"/>
    </source>
</evidence>
<dbReference type="GO" id="GO:0005524">
    <property type="term" value="F:ATP binding"/>
    <property type="evidence" value="ECO:0007669"/>
    <property type="project" value="UniProtKB-KW"/>
</dbReference>
<feature type="transmembrane region" description="Helical" evidence="1">
    <location>
        <begin position="6"/>
        <end position="22"/>
    </location>
</feature>
<evidence type="ECO:0000256" key="1">
    <source>
        <dbReference type="SAM" id="Phobius"/>
    </source>
</evidence>
<dbReference type="CDD" id="cd16935">
    <property type="entry name" value="HATPase_AgrC-ComD-like"/>
    <property type="match status" value="1"/>
</dbReference>
<dbReference type="Proteomes" id="UP000283765">
    <property type="component" value="Unassembled WGS sequence"/>
</dbReference>
<evidence type="ECO:0000259" key="2">
    <source>
        <dbReference type="Pfam" id="PF14501"/>
    </source>
</evidence>
<keyword evidence="3" id="KW-0067">ATP-binding</keyword>
<dbReference type="Gene3D" id="3.30.565.10">
    <property type="entry name" value="Histidine kinase-like ATPase, C-terminal domain"/>
    <property type="match status" value="1"/>
</dbReference>
<dbReference type="Pfam" id="PF14501">
    <property type="entry name" value="HATPase_c_5"/>
    <property type="match status" value="1"/>
</dbReference>
<comment type="caution">
    <text evidence="3">The sequence shown here is derived from an EMBL/GenBank/DDBJ whole genome shotgun (WGS) entry which is preliminary data.</text>
</comment>
<dbReference type="EMBL" id="QRXR01000023">
    <property type="protein sequence ID" value="RGU21402.1"/>
    <property type="molecule type" value="Genomic_DNA"/>
</dbReference>
<feature type="transmembrane region" description="Helical" evidence="1">
    <location>
        <begin position="199"/>
        <end position="217"/>
    </location>
</feature>
<accession>A0A412RHU4</accession>
<name>A0A412RHU4_9FIRM</name>
<keyword evidence="1" id="KW-0812">Transmembrane</keyword>
<protein>
    <submittedName>
        <fullName evidence="3">ATP-binding protein</fullName>
    </submittedName>
</protein>
<feature type="transmembrane region" description="Helical" evidence="1">
    <location>
        <begin position="89"/>
        <end position="109"/>
    </location>
</feature>
<dbReference type="InterPro" id="IPR036890">
    <property type="entry name" value="HATPase_C_sf"/>
</dbReference>
<gene>
    <name evidence="3" type="ORF">DWW89_12460</name>
</gene>
<feature type="domain" description="Sensor histidine kinase NatK-like C-terminal" evidence="2">
    <location>
        <begin position="334"/>
        <end position="440"/>
    </location>
</feature>